<dbReference type="HOGENOM" id="CLU_002360_9_0_10"/>
<dbReference type="NCBIfam" id="TIGR01517">
    <property type="entry name" value="ATPase-IIB_Ca"/>
    <property type="match status" value="1"/>
</dbReference>
<dbReference type="InterPro" id="IPR023214">
    <property type="entry name" value="HAD_sf"/>
</dbReference>
<feature type="transmembrane region" description="Helical" evidence="15">
    <location>
        <begin position="837"/>
        <end position="856"/>
    </location>
</feature>
<dbReference type="SUPFAM" id="SSF81665">
    <property type="entry name" value="Calcium ATPase, transmembrane domain M"/>
    <property type="match status" value="1"/>
</dbReference>
<dbReference type="PRINTS" id="PR00120">
    <property type="entry name" value="HATPASE"/>
</dbReference>
<feature type="transmembrane region" description="Helical" evidence="15">
    <location>
        <begin position="868"/>
        <end position="888"/>
    </location>
</feature>
<dbReference type="EC" id="7.2.2.10" evidence="2"/>
<dbReference type="SUPFAM" id="SSF56784">
    <property type="entry name" value="HAD-like"/>
    <property type="match status" value="1"/>
</dbReference>
<keyword evidence="10" id="KW-0460">Magnesium</keyword>
<dbReference type="PANTHER" id="PTHR24093:SF369">
    <property type="entry name" value="CALCIUM-TRANSPORTING ATPASE"/>
    <property type="match status" value="1"/>
</dbReference>
<evidence type="ECO:0000256" key="6">
    <source>
        <dbReference type="ARBA" id="ARBA00022723"/>
    </source>
</evidence>
<feature type="transmembrane region" description="Helical" evidence="15">
    <location>
        <begin position="246"/>
        <end position="265"/>
    </location>
</feature>
<dbReference type="GO" id="GO:0012505">
    <property type="term" value="C:endomembrane system"/>
    <property type="evidence" value="ECO:0007669"/>
    <property type="project" value="UniProtKB-SubCell"/>
</dbReference>
<sequence>MKERHHYIGLTDAQVLESRRVHGANILTPPKKAPLWRQFLEKFTDPLIIILLIAGGLSIGISCYEYFWLGQGAEVFFEPVGIFVAILLATGLAFYFELQADKEFTILNQVHDDELVTLIRNGNVTQVPRREVVVGDIVRLGTGEEVPADCQLLEATMLQMDESTLTGEPFCNKSVRPEEFDKSATYPTDQVMKGTKVMEGHGICEVLAVGDKTEQGKVFEAVQIEDDVKTPLSEQLDGLGRWVTRVSYGIAALIVVGRIVAYLVANGTDLFGSLEQVTPFFAYILQTLMIAVTLIVVAVPEGLPMAVTLSLAYSMRRMLRTNNLVRKMHACETMGATTVICTDKTGTLTQNQMSVDEMKLYGDTPQALLHEGIAVNSTASLDLANPADPQVLGNPTEGALLLWLHSQGVDYRSLREEAGTVAEVPFSTERKYMATLVTSPSLQGKRVLYIKGAPEIVFDLCAESAVSREELELQLAEYQRRAMRTLGFAYQLVEEGDSVIESGQLTASKLHFVGVVAIADPVRVEVPAAVQECIDAGINVKVVTGDTSGTAREIARQIGLWDDSLDGAHSIITGPDFATLSDEELLAHVNELKIISRARPMDKKRLVEALQSSGHVVAVTGDGTNDAPALRAAHVGLSMGDGTSVAKEASDITIIDNSFSSIGKAVMWGRSLYQNIQRFLLFQLTVNVTACLLVLCGAFMGTESPLTVTQMLWINLIMDTFAAMALASLPPSESVMKEKPRDRNAFILNRPMLREIIGVGVFFFAMLLVLLYIFQRTDVTQLTDLLGVELGPKGHVSAYEQTLLFTIFVMTHFFYLFNARAFETGRSALHFEGCRGLLTIVVIILIGQIAMVEVPGLQQFFNVTGLKLIDWVIIFVGSSLVLWVRELWHLVTSRS</sequence>
<keyword evidence="4" id="KW-0109">Calcium transport</keyword>
<evidence type="ECO:0000313" key="18">
    <source>
        <dbReference type="Proteomes" id="UP000006545"/>
    </source>
</evidence>
<dbReference type="SUPFAM" id="SSF81653">
    <property type="entry name" value="Calcium ATPase, transduction domain A"/>
    <property type="match status" value="1"/>
</dbReference>
<evidence type="ECO:0000256" key="7">
    <source>
        <dbReference type="ARBA" id="ARBA00022741"/>
    </source>
</evidence>
<dbReference type="SFLD" id="SFLDG00002">
    <property type="entry name" value="C1.7:_P-type_atpase_like"/>
    <property type="match status" value="1"/>
</dbReference>
<dbReference type="Gene3D" id="3.40.1110.10">
    <property type="entry name" value="Calcium-transporting ATPase, cytoplasmic domain N"/>
    <property type="match status" value="2"/>
</dbReference>
<dbReference type="SFLD" id="SFLDF00027">
    <property type="entry name" value="p-type_atpase"/>
    <property type="match status" value="1"/>
</dbReference>
<dbReference type="GO" id="GO:0005524">
    <property type="term" value="F:ATP binding"/>
    <property type="evidence" value="ECO:0007669"/>
    <property type="project" value="UniProtKB-KW"/>
</dbReference>
<keyword evidence="13" id="KW-0406">Ion transport</keyword>
<dbReference type="eggNOG" id="COG0474">
    <property type="taxonomic scope" value="Bacteria"/>
</dbReference>
<dbReference type="Pfam" id="PF00689">
    <property type="entry name" value="Cation_ATPase_C"/>
    <property type="match status" value="1"/>
</dbReference>
<organism evidence="17 18">
    <name type="scientific">Porphyromonas asaccharolytica (strain ATCC 25260 / DSM 20707 / BCRC 10618 / CCUG 7834 / JCM 6326 / LMG 13178 / VPI 4198 / B440)</name>
    <name type="common">Bacteroides asaccharolyticus</name>
    <dbReference type="NCBI Taxonomy" id="879243"/>
    <lineage>
        <taxon>Bacteria</taxon>
        <taxon>Pseudomonadati</taxon>
        <taxon>Bacteroidota</taxon>
        <taxon>Bacteroidia</taxon>
        <taxon>Bacteroidales</taxon>
        <taxon>Porphyromonadaceae</taxon>
        <taxon>Porphyromonas</taxon>
    </lineage>
</organism>
<feature type="transmembrane region" description="Helical" evidence="15">
    <location>
        <begin position="752"/>
        <end position="774"/>
    </location>
</feature>
<evidence type="ECO:0000259" key="16">
    <source>
        <dbReference type="SMART" id="SM00831"/>
    </source>
</evidence>
<dbReference type="InterPro" id="IPR044492">
    <property type="entry name" value="P_typ_ATPase_HD_dom"/>
</dbReference>
<feature type="transmembrane region" description="Helical" evidence="15">
    <location>
        <begin position="679"/>
        <end position="700"/>
    </location>
</feature>
<comment type="subcellular location">
    <subcellularLocation>
        <location evidence="1">Endomembrane system</location>
        <topology evidence="1">Multi-pass membrane protein</topology>
    </subcellularLocation>
</comment>
<dbReference type="InterPro" id="IPR059000">
    <property type="entry name" value="ATPase_P-type_domA"/>
</dbReference>
<dbReference type="Pfam" id="PF08282">
    <property type="entry name" value="Hydrolase_3"/>
    <property type="match status" value="1"/>
</dbReference>
<keyword evidence="12 15" id="KW-1133">Transmembrane helix</keyword>
<dbReference type="GO" id="GO:0016887">
    <property type="term" value="F:ATP hydrolysis activity"/>
    <property type="evidence" value="ECO:0007669"/>
    <property type="project" value="InterPro"/>
</dbReference>
<evidence type="ECO:0000256" key="1">
    <source>
        <dbReference type="ARBA" id="ARBA00004127"/>
    </source>
</evidence>
<dbReference type="PRINTS" id="PR00119">
    <property type="entry name" value="CATATPASE"/>
</dbReference>
<dbReference type="NCBIfam" id="TIGR01494">
    <property type="entry name" value="ATPase_P-type"/>
    <property type="match status" value="2"/>
</dbReference>
<evidence type="ECO:0000256" key="4">
    <source>
        <dbReference type="ARBA" id="ARBA00022568"/>
    </source>
</evidence>
<dbReference type="PANTHER" id="PTHR24093">
    <property type="entry name" value="CATION TRANSPORTING ATPASE"/>
    <property type="match status" value="1"/>
</dbReference>
<evidence type="ECO:0000256" key="8">
    <source>
        <dbReference type="ARBA" id="ARBA00022837"/>
    </source>
</evidence>
<keyword evidence="8" id="KW-0106">Calcium</keyword>
<dbReference type="Gene3D" id="1.20.1110.10">
    <property type="entry name" value="Calcium-transporting ATPase, transmembrane domain"/>
    <property type="match status" value="2"/>
</dbReference>
<dbReference type="PROSITE" id="PS00154">
    <property type="entry name" value="ATPASE_E1_E2"/>
    <property type="match status" value="1"/>
</dbReference>
<evidence type="ECO:0000256" key="9">
    <source>
        <dbReference type="ARBA" id="ARBA00022840"/>
    </source>
</evidence>
<name>F4KJD6_PORAD</name>
<evidence type="ECO:0000256" key="5">
    <source>
        <dbReference type="ARBA" id="ARBA00022692"/>
    </source>
</evidence>
<dbReference type="InterPro" id="IPR004014">
    <property type="entry name" value="ATPase_P-typ_cation-transptr_N"/>
</dbReference>
<dbReference type="Pfam" id="PF13246">
    <property type="entry name" value="Cation_ATPase"/>
    <property type="match status" value="1"/>
</dbReference>
<dbReference type="InterPro" id="IPR023298">
    <property type="entry name" value="ATPase_P-typ_TM_dom_sf"/>
</dbReference>
<dbReference type="GO" id="GO:0005388">
    <property type="term" value="F:P-type calcium transporter activity"/>
    <property type="evidence" value="ECO:0007669"/>
    <property type="project" value="UniProtKB-EC"/>
</dbReference>
<accession>F4KJD6</accession>
<dbReference type="Proteomes" id="UP000006545">
    <property type="component" value="Chromosome"/>
</dbReference>
<evidence type="ECO:0000256" key="15">
    <source>
        <dbReference type="SAM" id="Phobius"/>
    </source>
</evidence>
<dbReference type="Gene3D" id="3.40.50.1000">
    <property type="entry name" value="HAD superfamily/HAD-like"/>
    <property type="match status" value="2"/>
</dbReference>
<dbReference type="InterPro" id="IPR036412">
    <property type="entry name" value="HAD-like_sf"/>
</dbReference>
<dbReference type="GO" id="GO:0046872">
    <property type="term" value="F:metal ion binding"/>
    <property type="evidence" value="ECO:0007669"/>
    <property type="project" value="UniProtKB-KW"/>
</dbReference>
<evidence type="ECO:0000256" key="14">
    <source>
        <dbReference type="ARBA" id="ARBA00023136"/>
    </source>
</evidence>
<dbReference type="KEGG" id="pah:Poras_0629"/>
<dbReference type="STRING" id="879243.Poras_0629"/>
<dbReference type="InterPro" id="IPR023299">
    <property type="entry name" value="ATPase_P-typ_cyto_dom_N"/>
</dbReference>
<dbReference type="SMART" id="SM00831">
    <property type="entry name" value="Cation_ATPase_N"/>
    <property type="match status" value="1"/>
</dbReference>
<dbReference type="SFLD" id="SFLDS00003">
    <property type="entry name" value="Haloacid_Dehalogenase"/>
    <property type="match status" value="1"/>
</dbReference>
<dbReference type="Gene3D" id="2.70.150.10">
    <property type="entry name" value="Calcium-transporting ATPase, cytoplasmic transduction domain A"/>
    <property type="match status" value="1"/>
</dbReference>
<evidence type="ECO:0000256" key="12">
    <source>
        <dbReference type="ARBA" id="ARBA00022989"/>
    </source>
</evidence>
<keyword evidence="14 15" id="KW-0472">Membrane</keyword>
<dbReference type="Pfam" id="PF00122">
    <property type="entry name" value="E1-E2_ATPase"/>
    <property type="match status" value="1"/>
</dbReference>
<evidence type="ECO:0000256" key="13">
    <source>
        <dbReference type="ARBA" id="ARBA00023065"/>
    </source>
</evidence>
<keyword evidence="18" id="KW-1185">Reference proteome</keyword>
<dbReference type="InterPro" id="IPR001757">
    <property type="entry name" value="P_typ_ATPase"/>
</dbReference>
<keyword evidence="11" id="KW-1278">Translocase</keyword>
<dbReference type="AlphaFoldDB" id="F4KJD6"/>
<protein>
    <recommendedName>
        <fullName evidence="2">P-type Ca(2+) transporter</fullName>
        <ecNumber evidence="2">7.2.2.10</ecNumber>
    </recommendedName>
</protein>
<evidence type="ECO:0000313" key="17">
    <source>
        <dbReference type="EMBL" id="AEE12579.1"/>
    </source>
</evidence>
<dbReference type="InterPro" id="IPR006408">
    <property type="entry name" value="P-type_ATPase_IIB"/>
</dbReference>
<evidence type="ECO:0000256" key="10">
    <source>
        <dbReference type="ARBA" id="ARBA00022842"/>
    </source>
</evidence>
<feature type="transmembrane region" description="Helical" evidence="15">
    <location>
        <begin position="798"/>
        <end position="817"/>
    </location>
</feature>
<keyword evidence="6" id="KW-0479">Metal-binding</keyword>
<keyword evidence="17" id="KW-0378">Hydrolase</keyword>
<feature type="transmembrane region" description="Helical" evidence="15">
    <location>
        <begin position="280"/>
        <end position="313"/>
    </location>
</feature>
<dbReference type="RefSeq" id="WP_013760148.1">
    <property type="nucleotide sequence ID" value="NC_015501.1"/>
</dbReference>
<evidence type="ECO:0000256" key="2">
    <source>
        <dbReference type="ARBA" id="ARBA00012790"/>
    </source>
</evidence>
<evidence type="ECO:0000256" key="11">
    <source>
        <dbReference type="ARBA" id="ARBA00022967"/>
    </source>
</evidence>
<keyword evidence="3" id="KW-0813">Transport</keyword>
<feature type="domain" description="Cation-transporting P-type ATPase N-terminal" evidence="16">
    <location>
        <begin position="4"/>
        <end position="63"/>
    </location>
</feature>
<dbReference type="InterPro" id="IPR018303">
    <property type="entry name" value="ATPase_P-typ_P_site"/>
</dbReference>
<keyword evidence="5 15" id="KW-0812">Transmembrane</keyword>
<evidence type="ECO:0000256" key="3">
    <source>
        <dbReference type="ARBA" id="ARBA00022448"/>
    </source>
</evidence>
<keyword evidence="7" id="KW-0547">Nucleotide-binding</keyword>
<dbReference type="InterPro" id="IPR006068">
    <property type="entry name" value="ATPase_P-typ_cation-transptr_C"/>
</dbReference>
<reference evidence="18" key="1">
    <citation type="submission" date="2011-04" db="EMBL/GenBank/DDBJ databases">
        <title>The complete genome of Porphyromonas asaccharolytica DSM 20707.</title>
        <authorList>
            <person name="Lucas S."/>
            <person name="Han J."/>
            <person name="Lapidus A."/>
            <person name="Bruce D."/>
            <person name="Goodwin L."/>
            <person name="Pitluck S."/>
            <person name="Peters L."/>
            <person name="Kyrpides N."/>
            <person name="Mavromatis K."/>
            <person name="Ivanova N."/>
            <person name="Ovchinnikova G."/>
            <person name="Pagani I."/>
            <person name="Lu M."/>
            <person name="Detter J.C."/>
            <person name="Tapia R."/>
            <person name="Han C."/>
            <person name="Land M."/>
            <person name="Hauser L."/>
            <person name="Markowitz V."/>
            <person name="Cheng J.-F."/>
            <person name="Hugenholtz P."/>
            <person name="Woyke T."/>
            <person name="Wu D."/>
            <person name="Gronow S."/>
            <person name="Wellnitz S."/>
            <person name="Brambilla E."/>
            <person name="Klenk H.-P."/>
            <person name="Eisen J.A."/>
        </authorList>
    </citation>
    <scope>NUCLEOTIDE SEQUENCE [LARGE SCALE GENOMIC DNA]</scope>
    <source>
        <strain evidence="18">ATCC 25260 / DSM 20707 / VPI 4198</strain>
    </source>
</reference>
<dbReference type="OrthoDB" id="1521937at2"/>
<dbReference type="InterPro" id="IPR008250">
    <property type="entry name" value="ATPase_P-typ_transduc_dom_A_sf"/>
</dbReference>
<feature type="transmembrane region" description="Helical" evidence="15">
    <location>
        <begin position="75"/>
        <end position="96"/>
    </location>
</feature>
<feature type="transmembrane region" description="Helical" evidence="15">
    <location>
        <begin position="47"/>
        <end position="69"/>
    </location>
</feature>
<proteinExistence type="predicted"/>
<gene>
    <name evidence="17" type="ordered locus">Poras_0629</name>
</gene>
<feature type="transmembrane region" description="Helical" evidence="15">
    <location>
        <begin position="712"/>
        <end position="731"/>
    </location>
</feature>
<dbReference type="EMBL" id="CP002689">
    <property type="protein sequence ID" value="AEE12579.1"/>
    <property type="molecule type" value="Genomic_DNA"/>
</dbReference>
<dbReference type="GO" id="GO:0005886">
    <property type="term" value="C:plasma membrane"/>
    <property type="evidence" value="ECO:0007669"/>
    <property type="project" value="TreeGrafter"/>
</dbReference>
<dbReference type="Pfam" id="PF00690">
    <property type="entry name" value="Cation_ATPase_N"/>
    <property type="match status" value="1"/>
</dbReference>
<keyword evidence="9" id="KW-0067">ATP-binding</keyword>